<comment type="similarity">
    <text evidence="1">Belongs to the glycosyl hydrolase 5 (cellulase A) family.</text>
</comment>
<dbReference type="GO" id="GO:0005737">
    <property type="term" value="C:cytoplasm"/>
    <property type="evidence" value="ECO:0007669"/>
    <property type="project" value="UniProtKB-ARBA"/>
</dbReference>
<evidence type="ECO:0000313" key="6">
    <source>
        <dbReference type="Proteomes" id="UP001204833"/>
    </source>
</evidence>
<dbReference type="InterPro" id="IPR050386">
    <property type="entry name" value="Glycosyl_hydrolase_5"/>
</dbReference>
<reference evidence="5 6" key="1">
    <citation type="journal article" date="2022" name="DNA Res.">
        <title>Genome analysis of five recently described species of the CUG-Ser clade uncovers Candida theae as a new hybrid lineage with pathogenic potential in the Candida parapsilosis species complex.</title>
        <authorList>
            <person name="Mixao V."/>
            <person name="Del Olmo V."/>
            <person name="Hegedusova E."/>
            <person name="Saus E."/>
            <person name="Pryszcz L."/>
            <person name="Cillingova A."/>
            <person name="Nosek J."/>
            <person name="Gabaldon T."/>
        </authorList>
    </citation>
    <scope>NUCLEOTIDE SEQUENCE [LARGE SCALE GENOMIC DNA]</scope>
    <source>
        <strain evidence="5 6">CBS 12239</strain>
    </source>
</reference>
<evidence type="ECO:0000256" key="1">
    <source>
        <dbReference type="ARBA" id="ARBA00005641"/>
    </source>
</evidence>
<keyword evidence="6" id="KW-1185">Reference proteome</keyword>
<keyword evidence="3" id="KW-0326">Glycosidase</keyword>
<dbReference type="GO" id="GO:0009251">
    <property type="term" value="P:glucan catabolic process"/>
    <property type="evidence" value="ECO:0007669"/>
    <property type="project" value="TreeGrafter"/>
</dbReference>
<evidence type="ECO:0000313" key="5">
    <source>
        <dbReference type="EMBL" id="KAI5963835.1"/>
    </source>
</evidence>
<evidence type="ECO:0000256" key="3">
    <source>
        <dbReference type="ARBA" id="ARBA00023295"/>
    </source>
</evidence>
<dbReference type="InterPro" id="IPR017853">
    <property type="entry name" value="GH"/>
</dbReference>
<dbReference type="GO" id="GO:0009986">
    <property type="term" value="C:cell surface"/>
    <property type="evidence" value="ECO:0007669"/>
    <property type="project" value="TreeGrafter"/>
</dbReference>
<keyword evidence="2" id="KW-0378">Hydrolase</keyword>
<proteinExistence type="inferred from homology"/>
<protein>
    <submittedName>
        <fullName evidence="5">EXG3</fullName>
    </submittedName>
</protein>
<feature type="region of interest" description="Disordered" evidence="4">
    <location>
        <begin position="392"/>
        <end position="411"/>
    </location>
</feature>
<sequence length="503" mass="56557">MQHPFSKLKLKSRASNIPDADPAITPGKPPSTKQIYQSRLNYGVNFGSSFVLEKWIFGDLFSETKGDSELDAVSSLVDKNGVDDTRAKFENHWNSYVSDDDWKWLADHQVNSIRLPIGYWDVDGGSFTSGFKFAKYKAVYANAWSIIKKKYIEPASNHQISVLIDIHGLPGGANDSSHSGEGGSKGGFWKDEKAQLEIAKLAGWVANDLKNYENIAGIQIVNEAEFADPAKKQATYYAAAISEVRKSDKSIPVVISDGWWPEQWVKWVQQEQGDDGYIGVVVDDHVYRCFSDSDKKKSAEQIIDDLNGDVLTNLTDDGKGVDFIVGEWSCVLDQQTWGHTKGNRDDLVVKYGQHELQAIEKRASGSYFWTFKFQSGNGGEWDFKTMTDKGALKPFPKPSNPPSDDQFNQAADNATNNHANYWKDQDPKGKYEPDLFKDGFSTAWKDADSFAKFNGSRIGRKEALKRSRLLEALSNKKGSQKNIWEWEQGYDEGLKEFYNATIH</sequence>
<dbReference type="Proteomes" id="UP001204833">
    <property type="component" value="Unassembled WGS sequence"/>
</dbReference>
<dbReference type="AlphaFoldDB" id="A0AAD5BHX0"/>
<dbReference type="PANTHER" id="PTHR31297:SF43">
    <property type="entry name" value="GLUCAN 1,3-BETA-GLUCOSIDASE 3"/>
    <property type="match status" value="1"/>
</dbReference>
<dbReference type="RefSeq" id="XP_051610256.1">
    <property type="nucleotide sequence ID" value="XM_051750393.1"/>
</dbReference>
<dbReference type="PANTHER" id="PTHR31297">
    <property type="entry name" value="GLUCAN ENDO-1,6-BETA-GLUCOSIDASE B"/>
    <property type="match status" value="1"/>
</dbReference>
<dbReference type="SUPFAM" id="SSF51445">
    <property type="entry name" value="(Trans)glycosidases"/>
    <property type="match status" value="1"/>
</dbReference>
<accession>A0AAD5BHX0</accession>
<dbReference type="FunFam" id="3.20.20.80:FF:000100">
    <property type="entry name" value="Glycoside hydrolase superfamily"/>
    <property type="match status" value="1"/>
</dbReference>
<dbReference type="GO" id="GO:0046557">
    <property type="term" value="F:glucan endo-1,6-beta-glucosidase activity"/>
    <property type="evidence" value="ECO:0007669"/>
    <property type="project" value="TreeGrafter"/>
</dbReference>
<comment type="caution">
    <text evidence="5">The sequence shown here is derived from an EMBL/GenBank/DDBJ whole genome shotgun (WGS) entry which is preliminary data.</text>
</comment>
<name>A0AAD5BHX0_9ASCO</name>
<dbReference type="GO" id="GO:0005576">
    <property type="term" value="C:extracellular region"/>
    <property type="evidence" value="ECO:0007669"/>
    <property type="project" value="TreeGrafter"/>
</dbReference>
<evidence type="ECO:0000256" key="2">
    <source>
        <dbReference type="ARBA" id="ARBA00022801"/>
    </source>
</evidence>
<dbReference type="GeneID" id="76149269"/>
<gene>
    <name evidence="5" type="ORF">KGF57_001210</name>
</gene>
<dbReference type="Gene3D" id="3.20.20.80">
    <property type="entry name" value="Glycosidases"/>
    <property type="match status" value="1"/>
</dbReference>
<evidence type="ECO:0000256" key="4">
    <source>
        <dbReference type="SAM" id="MobiDB-lite"/>
    </source>
</evidence>
<feature type="compositionally biased region" description="Polar residues" evidence="4">
    <location>
        <begin position="402"/>
        <end position="411"/>
    </location>
</feature>
<organism evidence="5 6">
    <name type="scientific">Candida theae</name>
    <dbReference type="NCBI Taxonomy" id="1198502"/>
    <lineage>
        <taxon>Eukaryota</taxon>
        <taxon>Fungi</taxon>
        <taxon>Dikarya</taxon>
        <taxon>Ascomycota</taxon>
        <taxon>Saccharomycotina</taxon>
        <taxon>Pichiomycetes</taxon>
        <taxon>Debaryomycetaceae</taxon>
        <taxon>Candida/Lodderomyces clade</taxon>
        <taxon>Candida</taxon>
    </lineage>
</organism>
<dbReference type="EMBL" id="JAIHNG010000053">
    <property type="protein sequence ID" value="KAI5963835.1"/>
    <property type="molecule type" value="Genomic_DNA"/>
</dbReference>